<sequence length="96" mass="10935">MAIIIFRPSPPLLRILNRWRHMPHPPNTPTVDKQEIFSLENELSELVNTLKGIKKIFSEILELIQMTQALKNAKNPSDKISALIQHLAQSVEIQAS</sequence>
<proteinExistence type="predicted"/>
<evidence type="ECO:0000313" key="1">
    <source>
        <dbReference type="EMBL" id="GBO17225.1"/>
    </source>
</evidence>
<dbReference type="AlphaFoldDB" id="A0A4Y2UW32"/>
<organism evidence="1 2">
    <name type="scientific">Araneus ventricosus</name>
    <name type="common">Orbweaver spider</name>
    <name type="synonym">Epeira ventricosa</name>
    <dbReference type="NCBI Taxonomy" id="182803"/>
    <lineage>
        <taxon>Eukaryota</taxon>
        <taxon>Metazoa</taxon>
        <taxon>Ecdysozoa</taxon>
        <taxon>Arthropoda</taxon>
        <taxon>Chelicerata</taxon>
        <taxon>Arachnida</taxon>
        <taxon>Araneae</taxon>
        <taxon>Araneomorphae</taxon>
        <taxon>Entelegynae</taxon>
        <taxon>Araneoidea</taxon>
        <taxon>Araneidae</taxon>
        <taxon>Araneus</taxon>
    </lineage>
</organism>
<accession>A0A4Y2UW32</accession>
<evidence type="ECO:0000313" key="2">
    <source>
        <dbReference type="Proteomes" id="UP000499080"/>
    </source>
</evidence>
<keyword evidence="2" id="KW-1185">Reference proteome</keyword>
<gene>
    <name evidence="1" type="ORF">AVEN_14487_1</name>
</gene>
<dbReference type="Proteomes" id="UP000499080">
    <property type="component" value="Unassembled WGS sequence"/>
</dbReference>
<name>A0A4Y2UW32_ARAVE</name>
<comment type="caution">
    <text evidence="1">The sequence shown here is derived from an EMBL/GenBank/DDBJ whole genome shotgun (WGS) entry which is preliminary data.</text>
</comment>
<dbReference type="EMBL" id="BGPR01040997">
    <property type="protein sequence ID" value="GBO17225.1"/>
    <property type="molecule type" value="Genomic_DNA"/>
</dbReference>
<protein>
    <submittedName>
        <fullName evidence="1">Uncharacterized protein</fullName>
    </submittedName>
</protein>
<reference evidence="1 2" key="1">
    <citation type="journal article" date="2019" name="Sci. Rep.">
        <title>Orb-weaving spider Araneus ventricosus genome elucidates the spidroin gene catalogue.</title>
        <authorList>
            <person name="Kono N."/>
            <person name="Nakamura H."/>
            <person name="Ohtoshi R."/>
            <person name="Moran D.A.P."/>
            <person name="Shinohara A."/>
            <person name="Yoshida Y."/>
            <person name="Fujiwara M."/>
            <person name="Mori M."/>
            <person name="Tomita M."/>
            <person name="Arakawa K."/>
        </authorList>
    </citation>
    <scope>NUCLEOTIDE SEQUENCE [LARGE SCALE GENOMIC DNA]</scope>
</reference>